<dbReference type="InterPro" id="IPR003770">
    <property type="entry name" value="MLTG-like"/>
</dbReference>
<feature type="transmembrane region" description="Helical" evidence="7">
    <location>
        <begin position="6"/>
        <end position="26"/>
    </location>
</feature>
<dbReference type="CDD" id="cd08010">
    <property type="entry name" value="MltG_like"/>
    <property type="match status" value="1"/>
</dbReference>
<dbReference type="Gene3D" id="3.30.1490.480">
    <property type="entry name" value="Endolytic murein transglycosylase"/>
    <property type="match status" value="1"/>
</dbReference>
<dbReference type="Pfam" id="PF02618">
    <property type="entry name" value="YceG"/>
    <property type="match status" value="1"/>
</dbReference>
<evidence type="ECO:0000256" key="4">
    <source>
        <dbReference type="ARBA" id="ARBA00023136"/>
    </source>
</evidence>
<comment type="subcellular location">
    <subcellularLocation>
        <location evidence="7">Cell inner membrane</location>
        <topology evidence="7">Single-pass membrane protein</topology>
    </subcellularLocation>
</comment>
<evidence type="ECO:0000313" key="8">
    <source>
        <dbReference type="EMBL" id="WPX97132.1"/>
    </source>
</evidence>
<evidence type="ECO:0000256" key="2">
    <source>
        <dbReference type="ARBA" id="ARBA00022692"/>
    </source>
</evidence>
<evidence type="ECO:0000256" key="6">
    <source>
        <dbReference type="ARBA" id="ARBA00023316"/>
    </source>
</evidence>
<reference evidence="8 9" key="1">
    <citation type="submission" date="2022-11" db="EMBL/GenBank/DDBJ databases">
        <title>Host association and intracellularity evolved multiple times independently in the Rickettsiales.</title>
        <authorList>
            <person name="Castelli M."/>
            <person name="Nardi T."/>
            <person name="Gammuto L."/>
            <person name="Bellinzona G."/>
            <person name="Sabaneyeva E."/>
            <person name="Potekhin A."/>
            <person name="Serra V."/>
            <person name="Petroni G."/>
            <person name="Sassera D."/>
        </authorList>
    </citation>
    <scope>NUCLEOTIDE SEQUENCE [LARGE SCALE GENOMIC DNA]</scope>
    <source>
        <strain evidence="8 9">NDG2</strain>
    </source>
</reference>
<proteinExistence type="inferred from homology"/>
<keyword evidence="3 7" id="KW-1133">Transmembrane helix</keyword>
<organism evidence="8 9">
    <name type="scientific">Candidatus Bandiella euplotis</name>
    <dbReference type="NCBI Taxonomy" id="1664265"/>
    <lineage>
        <taxon>Bacteria</taxon>
        <taxon>Pseudomonadati</taxon>
        <taxon>Pseudomonadota</taxon>
        <taxon>Alphaproteobacteria</taxon>
        <taxon>Rickettsiales</taxon>
        <taxon>Candidatus Midichloriaceae</taxon>
        <taxon>Candidatus Bandiella</taxon>
    </lineage>
</organism>
<comment type="function">
    <text evidence="7">Functions as a peptidoglycan terminase that cleaves nascent peptidoglycan strands endolytically to terminate their elongation.</text>
</comment>
<dbReference type="RefSeq" id="WP_323732747.1">
    <property type="nucleotide sequence ID" value="NZ_CP110820.1"/>
</dbReference>
<dbReference type="PANTHER" id="PTHR30518">
    <property type="entry name" value="ENDOLYTIC MUREIN TRANSGLYCOSYLASE"/>
    <property type="match status" value="1"/>
</dbReference>
<comment type="catalytic activity">
    <reaction evidence="7">
        <text>a peptidoglycan chain = a peptidoglycan chain with N-acetyl-1,6-anhydromuramyl-[peptide] at the reducing end + a peptidoglycan chain with N-acetylglucosamine at the non-reducing end.</text>
        <dbReference type="EC" id="4.2.2.29"/>
    </reaction>
</comment>
<dbReference type="Gene3D" id="3.30.160.60">
    <property type="entry name" value="Classic Zinc Finger"/>
    <property type="match status" value="1"/>
</dbReference>
<evidence type="ECO:0000256" key="1">
    <source>
        <dbReference type="ARBA" id="ARBA00022475"/>
    </source>
</evidence>
<keyword evidence="4 7" id="KW-0472">Membrane</keyword>
<dbReference type="HAMAP" id="MF_02065">
    <property type="entry name" value="MltG"/>
    <property type="match status" value="1"/>
</dbReference>
<keyword evidence="9" id="KW-1185">Reference proteome</keyword>
<feature type="site" description="Important for catalytic activity" evidence="7">
    <location>
        <position position="205"/>
    </location>
</feature>
<gene>
    <name evidence="7" type="primary">mltG</name>
    <name evidence="8" type="ORF">Bandiella_01276</name>
</gene>
<keyword evidence="1 7" id="KW-1003">Cell membrane</keyword>
<comment type="similarity">
    <text evidence="7">Belongs to the transglycosylase MltG family.</text>
</comment>
<dbReference type="Proteomes" id="UP001327219">
    <property type="component" value="Chromosome"/>
</dbReference>
<keyword evidence="6 7" id="KW-0961">Cell wall biogenesis/degradation</keyword>
<dbReference type="EC" id="4.2.2.29" evidence="7"/>
<dbReference type="NCBIfam" id="TIGR00247">
    <property type="entry name" value="endolytic transglycosylase MltG"/>
    <property type="match status" value="1"/>
</dbReference>
<evidence type="ECO:0000256" key="3">
    <source>
        <dbReference type="ARBA" id="ARBA00022989"/>
    </source>
</evidence>
<dbReference type="PANTHER" id="PTHR30518:SF2">
    <property type="entry name" value="ENDOLYTIC MUREIN TRANSGLYCOSYLASE"/>
    <property type="match status" value="1"/>
</dbReference>
<keyword evidence="2 7" id="KW-0812">Transmembrane</keyword>
<dbReference type="EMBL" id="CP110820">
    <property type="protein sequence ID" value="WPX97132.1"/>
    <property type="molecule type" value="Genomic_DNA"/>
</dbReference>
<evidence type="ECO:0000256" key="5">
    <source>
        <dbReference type="ARBA" id="ARBA00023239"/>
    </source>
</evidence>
<evidence type="ECO:0000313" key="9">
    <source>
        <dbReference type="Proteomes" id="UP001327219"/>
    </source>
</evidence>
<keyword evidence="5 7" id="KW-0456">Lyase</keyword>
<evidence type="ECO:0000256" key="7">
    <source>
        <dbReference type="HAMAP-Rule" id="MF_02065"/>
    </source>
</evidence>
<accession>A0ABZ0UN49</accession>
<keyword evidence="7" id="KW-0997">Cell inner membrane</keyword>
<sequence>MIKKIFLYLIVLKLITIGLTSSYLYFNLYSIKTEKEHNIIIPKPCSIKCVADILSKNGVIQNKLFFIMYALTLKIFGKQVIAGEYLIPRESNNYQILTKITSGQIVIHQVTVPEGITINQVVALLKRQNGMVDDIKDLITYKEGELFSSTYKYLYDTNISFMLDKMNKEMQAIVMAEWENRDILHTQELKEPFQALILASIVEKESRFIDEKPLIAGVYLNRLKKNMALQADPTVIYGISQGGEFNRKVTYEDLKVKSPYNTYLHTGLPPTPICLPGKSSIIAVLHPQKTNFMYFVADSQGRHRFASGYKQHLQNIAEVRRDKSK</sequence>
<protein>
    <recommendedName>
        <fullName evidence="7">Endolytic murein transglycosylase</fullName>
        <ecNumber evidence="7">4.2.2.29</ecNumber>
    </recommendedName>
    <alternativeName>
        <fullName evidence="7">Peptidoglycan lytic transglycosylase</fullName>
    </alternativeName>
    <alternativeName>
        <fullName evidence="7">Peptidoglycan polymerization terminase</fullName>
    </alternativeName>
</protein>
<name>A0ABZ0UN49_9RICK</name>